<dbReference type="Pfam" id="PF02836">
    <property type="entry name" value="Glyco_hydro_2_C"/>
    <property type="match status" value="1"/>
</dbReference>
<dbReference type="Gene3D" id="2.60.40.10">
    <property type="entry name" value="Immunoglobulins"/>
    <property type="match status" value="3"/>
</dbReference>
<feature type="domain" description="Glycosyl hydrolases family 2 sugar binding" evidence="6">
    <location>
        <begin position="85"/>
        <end position="180"/>
    </location>
</feature>
<feature type="domain" description="Glycoside hydrolase family 2 immunoglobulin-like beta-sandwich" evidence="4">
    <location>
        <begin position="190"/>
        <end position="294"/>
    </location>
</feature>
<evidence type="ECO:0000256" key="1">
    <source>
        <dbReference type="ARBA" id="ARBA00007401"/>
    </source>
</evidence>
<dbReference type="InterPro" id="IPR006103">
    <property type="entry name" value="Glyco_hydro_2_cat"/>
</dbReference>
<gene>
    <name evidence="9" type="ordered locus">MROS_0978</name>
</gene>
<feature type="domain" description="Glycoside hydrolase family 2" evidence="8">
    <location>
        <begin position="707"/>
        <end position="806"/>
    </location>
</feature>
<dbReference type="InterPro" id="IPR051913">
    <property type="entry name" value="GH2_Domain-Containing"/>
</dbReference>
<dbReference type="STRING" id="1191523.MROS_0978"/>
<dbReference type="PANTHER" id="PTHR42732">
    <property type="entry name" value="BETA-GALACTOSIDASE"/>
    <property type="match status" value="1"/>
</dbReference>
<name>I6ZQ73_MELRP</name>
<dbReference type="PROSITE" id="PS00608">
    <property type="entry name" value="GLYCOSYL_HYDROL_F2_2"/>
    <property type="match status" value="1"/>
</dbReference>
<feature type="domain" description="DUF4982" evidence="7">
    <location>
        <begin position="634"/>
        <end position="692"/>
    </location>
</feature>
<dbReference type="EMBL" id="CP003557">
    <property type="protein sequence ID" value="AFN74219.1"/>
    <property type="molecule type" value="Genomic_DNA"/>
</dbReference>
<dbReference type="InterPro" id="IPR008979">
    <property type="entry name" value="Galactose-bd-like_sf"/>
</dbReference>
<dbReference type="PATRIC" id="fig|1191523.3.peg.1033"/>
<dbReference type="Gene3D" id="2.60.120.260">
    <property type="entry name" value="Galactose-binding domain-like"/>
    <property type="match status" value="1"/>
</dbReference>
<dbReference type="InterPro" id="IPR006102">
    <property type="entry name" value="Ig-like_GH2"/>
</dbReference>
<dbReference type="HOGENOM" id="CLU_006501_0_1_10"/>
<feature type="domain" description="Glycoside hydrolase family 2 catalytic" evidence="5">
    <location>
        <begin position="302"/>
        <end position="521"/>
    </location>
</feature>
<accession>I6ZQ73</accession>
<keyword evidence="2 9" id="KW-0378">Hydrolase</keyword>
<proteinExistence type="inferred from homology"/>
<dbReference type="Proteomes" id="UP000009011">
    <property type="component" value="Chromosome"/>
</dbReference>
<evidence type="ECO:0000259" key="4">
    <source>
        <dbReference type="Pfam" id="PF00703"/>
    </source>
</evidence>
<dbReference type="Pfam" id="PF02837">
    <property type="entry name" value="Glyco_hydro_2_N"/>
    <property type="match status" value="1"/>
</dbReference>
<dbReference type="AlphaFoldDB" id="I6ZQ73"/>
<dbReference type="Gene3D" id="3.20.20.80">
    <property type="entry name" value="Glycosidases"/>
    <property type="match status" value="1"/>
</dbReference>
<evidence type="ECO:0000256" key="2">
    <source>
        <dbReference type="ARBA" id="ARBA00022801"/>
    </source>
</evidence>
<sequence length="811" mass="93081">MKKRMIFLAAMFFLISQSYPQNFEKLERCNAFDKNWRFHLGDIKGAENPAFDDSNWRVLNLPHDYSIEGSFDSTYASATGYLPGGIGWYRKEFRLSPDDKNYNYYLQFDGVYERSEVWLNGRFLGRRPYGFISFYYDLTPYLNFGDKKNVIAVRVDNSDVADSRWYTGSGIFRHVWLYKKNRIHVANWGAFVTSHFVNKKRANVRAVTEVENNTNDDKLVKLQSIIIDSEGNVVGQTESEIIIPAGAKHEYDASINIKNPRLWSIEEPYLYRLVNKVYDGKLLADNDTVNFGVRTIRFDANEGFFLNDKPVTIKGVCLHNDAGPLGSAVPVREWESRLELMKEMGANAIRTSHNPPPPELLDLCDRMGFLVMDEAFDEWKIGKKKWIKGWNVGQEAGASGLNKYYSQNGYGDYFEEWAKRDLQDMVRRDRNHPSVILWSIGNEIDYPNDPYTDPTRDNYEPWRPPAFELTEIAKRLYDYIKEIDTTRPVTAALANIPLSNEIGYAQILDVVGYNYQEQYYQRDHARFPERKIIGSENGDSYSAWLAVKNNPFVSGQFLWTGIDYLGEAGKFPSRSNTSGLIDLCDFKKPGFYYRKSLWTDEPMVFVSVTPPYDTLNRFRFNTVESWNWDNYKEKELQVVAFTNCDSVRLLLNNRMISTKKLSDAEDAMIFWKVKYESGELTALAYRNGKVVAKHIIKTASEPESIILKSDRSSIEADGKDIARIEIIVVDKNGNRVPYADNIVETEVVGEGINIGFGNGDSKNLESFKSNAHSVYRGRARLFVQSNGNKGKIIVRAKSKNLKPGEIIINAN</sequence>
<evidence type="ECO:0000256" key="3">
    <source>
        <dbReference type="ARBA" id="ARBA00023295"/>
    </source>
</evidence>
<keyword evidence="3" id="KW-0326">Glycosidase</keyword>
<dbReference type="PANTHER" id="PTHR42732:SF1">
    <property type="entry name" value="BETA-MANNOSIDASE"/>
    <property type="match status" value="1"/>
</dbReference>
<dbReference type="eggNOG" id="COG3250">
    <property type="taxonomic scope" value="Bacteria"/>
</dbReference>
<dbReference type="InterPro" id="IPR006104">
    <property type="entry name" value="Glyco_hydro_2_N"/>
</dbReference>
<evidence type="ECO:0000259" key="6">
    <source>
        <dbReference type="Pfam" id="PF02837"/>
    </source>
</evidence>
<dbReference type="Pfam" id="PF18565">
    <property type="entry name" value="Glyco_hydro2_C5"/>
    <property type="match status" value="1"/>
</dbReference>
<dbReference type="InterPro" id="IPR040605">
    <property type="entry name" value="Glyco_hydro2_dom5"/>
</dbReference>
<dbReference type="Pfam" id="PF16355">
    <property type="entry name" value="DUF4982"/>
    <property type="match status" value="1"/>
</dbReference>
<dbReference type="InterPro" id="IPR006101">
    <property type="entry name" value="Glyco_hydro_2"/>
</dbReference>
<dbReference type="InterPro" id="IPR013783">
    <property type="entry name" value="Ig-like_fold"/>
</dbReference>
<reference evidence="9 10" key="1">
    <citation type="journal article" date="2013" name="PLoS ONE">
        <title>Genomic analysis of Melioribacter roseus, facultatively anaerobic organotrophic bacterium representing a novel deep lineage within Bacteriodetes/Chlorobi group.</title>
        <authorList>
            <person name="Kadnikov V.V."/>
            <person name="Mardanov A.V."/>
            <person name="Podosokorskaya O.A."/>
            <person name="Gavrilov S.N."/>
            <person name="Kublanov I.V."/>
            <person name="Beletsky A.V."/>
            <person name="Bonch-Osmolovskaya E.A."/>
            <person name="Ravin N.V."/>
        </authorList>
    </citation>
    <scope>NUCLEOTIDE SEQUENCE [LARGE SCALE GENOMIC DNA]</scope>
    <source>
        <strain evidence="10">JCM 17771 / P3M-2</strain>
    </source>
</reference>
<dbReference type="SUPFAM" id="SSF49303">
    <property type="entry name" value="beta-Galactosidase/glucuronidase domain"/>
    <property type="match status" value="1"/>
</dbReference>
<dbReference type="PRINTS" id="PR00132">
    <property type="entry name" value="GLHYDRLASE2"/>
</dbReference>
<dbReference type="GO" id="GO:0004553">
    <property type="term" value="F:hydrolase activity, hydrolyzing O-glycosyl compounds"/>
    <property type="evidence" value="ECO:0007669"/>
    <property type="project" value="InterPro"/>
</dbReference>
<protein>
    <submittedName>
        <fullName evidence="9">Glycoside hydrolase family 2 sugar binding protein</fullName>
    </submittedName>
</protein>
<dbReference type="KEGG" id="mro:MROS_0978"/>
<evidence type="ECO:0000313" key="9">
    <source>
        <dbReference type="EMBL" id="AFN74219.1"/>
    </source>
</evidence>
<organism evidence="9 10">
    <name type="scientific">Melioribacter roseus (strain DSM 23840 / JCM 17771 / VKM B-2668 / P3M-2)</name>
    <dbReference type="NCBI Taxonomy" id="1191523"/>
    <lineage>
        <taxon>Bacteria</taxon>
        <taxon>Pseudomonadati</taxon>
        <taxon>Ignavibacteriota</taxon>
        <taxon>Ignavibacteria</taxon>
        <taxon>Ignavibacteriales</taxon>
        <taxon>Melioribacteraceae</taxon>
        <taxon>Melioribacter</taxon>
    </lineage>
</organism>
<dbReference type="Pfam" id="PF00703">
    <property type="entry name" value="Glyco_hydro_2"/>
    <property type="match status" value="1"/>
</dbReference>
<evidence type="ECO:0000313" key="10">
    <source>
        <dbReference type="Proteomes" id="UP000009011"/>
    </source>
</evidence>
<dbReference type="InterPro" id="IPR036156">
    <property type="entry name" value="Beta-gal/glucu_dom_sf"/>
</dbReference>
<evidence type="ECO:0000259" key="8">
    <source>
        <dbReference type="Pfam" id="PF18565"/>
    </source>
</evidence>
<dbReference type="InterPro" id="IPR032311">
    <property type="entry name" value="DUF4982"/>
</dbReference>
<evidence type="ECO:0000259" key="5">
    <source>
        <dbReference type="Pfam" id="PF02836"/>
    </source>
</evidence>
<dbReference type="InterPro" id="IPR017853">
    <property type="entry name" value="GH"/>
</dbReference>
<dbReference type="RefSeq" id="WP_014855655.1">
    <property type="nucleotide sequence ID" value="NC_018178.1"/>
</dbReference>
<keyword evidence="10" id="KW-1185">Reference proteome</keyword>
<dbReference type="OrthoDB" id="9801077at2"/>
<comment type="similarity">
    <text evidence="1">Belongs to the glycosyl hydrolase 2 family.</text>
</comment>
<dbReference type="SUPFAM" id="SSF49785">
    <property type="entry name" value="Galactose-binding domain-like"/>
    <property type="match status" value="1"/>
</dbReference>
<dbReference type="GO" id="GO:0005975">
    <property type="term" value="P:carbohydrate metabolic process"/>
    <property type="evidence" value="ECO:0007669"/>
    <property type="project" value="InterPro"/>
</dbReference>
<evidence type="ECO:0000259" key="7">
    <source>
        <dbReference type="Pfam" id="PF16355"/>
    </source>
</evidence>
<dbReference type="SUPFAM" id="SSF51445">
    <property type="entry name" value="(Trans)glycosidases"/>
    <property type="match status" value="1"/>
</dbReference>
<dbReference type="InterPro" id="IPR023232">
    <property type="entry name" value="Glyco_hydro_2_AS"/>
</dbReference>